<dbReference type="EMBL" id="ML987191">
    <property type="protein sequence ID" value="KAF2253701.1"/>
    <property type="molecule type" value="Genomic_DNA"/>
</dbReference>
<gene>
    <name evidence="2" type="ORF">BU26DRAFT_228624</name>
</gene>
<dbReference type="GeneID" id="54574157"/>
<accession>A0A6A6IT69</accession>
<dbReference type="Proteomes" id="UP000800094">
    <property type="component" value="Unassembled WGS sequence"/>
</dbReference>
<feature type="region of interest" description="Disordered" evidence="1">
    <location>
        <begin position="39"/>
        <end position="58"/>
    </location>
</feature>
<keyword evidence="3" id="KW-1185">Reference proteome</keyword>
<evidence type="ECO:0000313" key="3">
    <source>
        <dbReference type="Proteomes" id="UP000800094"/>
    </source>
</evidence>
<name>A0A6A6IT69_9PLEO</name>
<organism evidence="2 3">
    <name type="scientific">Trematosphaeria pertusa</name>
    <dbReference type="NCBI Taxonomy" id="390896"/>
    <lineage>
        <taxon>Eukaryota</taxon>
        <taxon>Fungi</taxon>
        <taxon>Dikarya</taxon>
        <taxon>Ascomycota</taxon>
        <taxon>Pezizomycotina</taxon>
        <taxon>Dothideomycetes</taxon>
        <taxon>Pleosporomycetidae</taxon>
        <taxon>Pleosporales</taxon>
        <taxon>Massarineae</taxon>
        <taxon>Trematosphaeriaceae</taxon>
        <taxon>Trematosphaeria</taxon>
    </lineage>
</organism>
<dbReference type="RefSeq" id="XP_033688705.1">
    <property type="nucleotide sequence ID" value="XM_033820827.1"/>
</dbReference>
<sequence>MPPNKLSWPLSPARLALVCCDRVLLVAICGVRRLAASRDLPKRPQQHHTSDGSGNSNTVAHGGPFEGVFYCLWRFTAAIRAACSLRLAATPRNLRASLAYRQETERLGAIIR</sequence>
<dbReference type="AlphaFoldDB" id="A0A6A6IT69"/>
<proteinExistence type="predicted"/>
<evidence type="ECO:0000313" key="2">
    <source>
        <dbReference type="EMBL" id="KAF2253701.1"/>
    </source>
</evidence>
<reference evidence="2" key="1">
    <citation type="journal article" date="2020" name="Stud. Mycol.">
        <title>101 Dothideomycetes genomes: a test case for predicting lifestyles and emergence of pathogens.</title>
        <authorList>
            <person name="Haridas S."/>
            <person name="Albert R."/>
            <person name="Binder M."/>
            <person name="Bloem J."/>
            <person name="Labutti K."/>
            <person name="Salamov A."/>
            <person name="Andreopoulos B."/>
            <person name="Baker S."/>
            <person name="Barry K."/>
            <person name="Bills G."/>
            <person name="Bluhm B."/>
            <person name="Cannon C."/>
            <person name="Castanera R."/>
            <person name="Culley D."/>
            <person name="Daum C."/>
            <person name="Ezra D."/>
            <person name="Gonzalez J."/>
            <person name="Henrissat B."/>
            <person name="Kuo A."/>
            <person name="Liang C."/>
            <person name="Lipzen A."/>
            <person name="Lutzoni F."/>
            <person name="Magnuson J."/>
            <person name="Mondo S."/>
            <person name="Nolan M."/>
            <person name="Ohm R."/>
            <person name="Pangilinan J."/>
            <person name="Park H.-J."/>
            <person name="Ramirez L."/>
            <person name="Alfaro M."/>
            <person name="Sun H."/>
            <person name="Tritt A."/>
            <person name="Yoshinaga Y."/>
            <person name="Zwiers L.-H."/>
            <person name="Turgeon B."/>
            <person name="Goodwin S."/>
            <person name="Spatafora J."/>
            <person name="Crous P."/>
            <person name="Grigoriev I."/>
        </authorList>
    </citation>
    <scope>NUCLEOTIDE SEQUENCE</scope>
    <source>
        <strain evidence="2">CBS 122368</strain>
    </source>
</reference>
<protein>
    <submittedName>
        <fullName evidence="2">Uncharacterized protein</fullName>
    </submittedName>
</protein>
<evidence type="ECO:0000256" key="1">
    <source>
        <dbReference type="SAM" id="MobiDB-lite"/>
    </source>
</evidence>